<dbReference type="EMBL" id="BNBF01000005">
    <property type="protein sequence ID" value="GHG44411.1"/>
    <property type="molecule type" value="Genomic_DNA"/>
</dbReference>
<dbReference type="PANTHER" id="PTHR42060">
    <property type="entry name" value="NHL REPEAT-CONTAINING PROTEIN-RELATED"/>
    <property type="match status" value="1"/>
</dbReference>
<gene>
    <name evidence="2" type="ORF">GCM10018980_22240</name>
</gene>
<name>A0A919EWK1_9ACTN</name>
<dbReference type="PANTHER" id="PTHR42060:SF1">
    <property type="entry name" value="NHL REPEAT-CONTAINING PROTEIN"/>
    <property type="match status" value="1"/>
</dbReference>
<accession>A0A919EWK1</accession>
<dbReference type="SUPFAM" id="SSF63829">
    <property type="entry name" value="Calcium-dependent phosphotriesterase"/>
    <property type="match status" value="1"/>
</dbReference>
<dbReference type="InterPro" id="IPR052998">
    <property type="entry name" value="Hetero-Diels-Alderase-like"/>
</dbReference>
<evidence type="ECO:0000256" key="1">
    <source>
        <dbReference type="SAM" id="MobiDB-lite"/>
    </source>
</evidence>
<organism evidence="2 3">
    <name type="scientific">Streptomyces capoamus</name>
    <dbReference type="NCBI Taxonomy" id="68183"/>
    <lineage>
        <taxon>Bacteria</taxon>
        <taxon>Bacillati</taxon>
        <taxon>Actinomycetota</taxon>
        <taxon>Actinomycetes</taxon>
        <taxon>Kitasatosporales</taxon>
        <taxon>Streptomycetaceae</taxon>
        <taxon>Streptomyces</taxon>
    </lineage>
</organism>
<dbReference type="Proteomes" id="UP000619355">
    <property type="component" value="Unassembled WGS sequence"/>
</dbReference>
<dbReference type="InterPro" id="IPR011042">
    <property type="entry name" value="6-blade_b-propeller_TolB-like"/>
</dbReference>
<reference evidence="3" key="1">
    <citation type="journal article" date="2019" name="Int. J. Syst. Evol. Microbiol.">
        <title>The Global Catalogue of Microorganisms (GCM) 10K type strain sequencing project: providing services to taxonomists for standard genome sequencing and annotation.</title>
        <authorList>
            <consortium name="The Broad Institute Genomics Platform"/>
            <consortium name="The Broad Institute Genome Sequencing Center for Infectious Disease"/>
            <person name="Wu L."/>
            <person name="Ma J."/>
        </authorList>
    </citation>
    <scope>NUCLEOTIDE SEQUENCE [LARGE SCALE GENOMIC DNA]</scope>
    <source>
        <strain evidence="3">JCM 4253</strain>
    </source>
</reference>
<sequence length="264" mass="27649">MLGAPAHKPPKLIRITSSGHRTTLAGGHQDDQITGNTRGSDGTVYYNMVSDDASRNGTWKLPPYGRPQRMAALPAGSLPNGLAIDPTDHTLYAADSLNGAVWAIPVSGGPARVWLTGPALAPDPEASLKLGVNGLRFHKGAVWASNFNRGTLLRIPVTAHGTPGPIHTVTDNLPDADDFSFPGNRSDTVLAAQNDPADRVSVVHPNGTTQTALTAGDGLASPTTTAVRGNRLYIADAGFATPHDAKLQRATINADALDAHPRHH</sequence>
<protein>
    <submittedName>
        <fullName evidence="2">Uncharacterized protein</fullName>
    </submittedName>
</protein>
<feature type="region of interest" description="Disordered" evidence="1">
    <location>
        <begin position="20"/>
        <end position="39"/>
    </location>
</feature>
<dbReference type="Gene3D" id="2.120.10.30">
    <property type="entry name" value="TolB, C-terminal domain"/>
    <property type="match status" value="1"/>
</dbReference>
<keyword evidence="3" id="KW-1185">Reference proteome</keyword>
<proteinExistence type="predicted"/>
<evidence type="ECO:0000313" key="3">
    <source>
        <dbReference type="Proteomes" id="UP000619355"/>
    </source>
</evidence>
<dbReference type="AlphaFoldDB" id="A0A919EWK1"/>
<comment type="caution">
    <text evidence="2">The sequence shown here is derived from an EMBL/GenBank/DDBJ whole genome shotgun (WGS) entry which is preliminary data.</text>
</comment>
<evidence type="ECO:0000313" key="2">
    <source>
        <dbReference type="EMBL" id="GHG44411.1"/>
    </source>
</evidence>